<feature type="transmembrane region" description="Helical" evidence="1">
    <location>
        <begin position="21"/>
        <end position="39"/>
    </location>
</feature>
<comment type="caution">
    <text evidence="2">The sequence shown here is derived from an EMBL/GenBank/DDBJ whole genome shotgun (WGS) entry which is preliminary data.</text>
</comment>
<protein>
    <submittedName>
        <fullName evidence="2">HdeD family acid-resistance protein</fullName>
    </submittedName>
</protein>
<feature type="transmembrane region" description="Helical" evidence="1">
    <location>
        <begin position="102"/>
        <end position="123"/>
    </location>
</feature>
<name>A0ABV7VGS5_9PROT</name>
<keyword evidence="3" id="KW-1185">Reference proteome</keyword>
<dbReference type="PANTHER" id="PTHR34989:SF1">
    <property type="entry name" value="PROTEIN HDED"/>
    <property type="match status" value="1"/>
</dbReference>
<sequence>MVERMPPGAGAPMPSRMWWLIVMRGLAALLFGLVAIFWPGISLGVLVMIFGTYALVDGIISLLSGLRLPAGDMRRGLLFLTAGTAIVIGLISVLWPGATIVFLLYLVAAWALIFGIIEIAGSLRLKREIGPDWPLSKGGILLVAFGLLLVLFPGAVAVLTTWVIGVIALLVGIALLGFAWRQHQRDRRIL</sequence>
<feature type="transmembrane region" description="Helical" evidence="1">
    <location>
        <begin position="45"/>
        <end position="65"/>
    </location>
</feature>
<proteinExistence type="predicted"/>
<feature type="transmembrane region" description="Helical" evidence="1">
    <location>
        <begin position="135"/>
        <end position="156"/>
    </location>
</feature>
<feature type="transmembrane region" description="Helical" evidence="1">
    <location>
        <begin position="162"/>
        <end position="180"/>
    </location>
</feature>
<dbReference type="Pfam" id="PF03729">
    <property type="entry name" value="DUF308"/>
    <property type="match status" value="3"/>
</dbReference>
<keyword evidence="1" id="KW-0472">Membrane</keyword>
<evidence type="ECO:0000313" key="3">
    <source>
        <dbReference type="Proteomes" id="UP001595711"/>
    </source>
</evidence>
<dbReference type="InterPro" id="IPR005325">
    <property type="entry name" value="DUF308_memb"/>
</dbReference>
<dbReference type="EMBL" id="JBHRYJ010000002">
    <property type="protein sequence ID" value="MFC3676132.1"/>
    <property type="molecule type" value="Genomic_DNA"/>
</dbReference>
<accession>A0ABV7VGS5</accession>
<evidence type="ECO:0000313" key="2">
    <source>
        <dbReference type="EMBL" id="MFC3676132.1"/>
    </source>
</evidence>
<dbReference type="RefSeq" id="WP_379726160.1">
    <property type="nucleotide sequence ID" value="NZ_JBHRYJ010000002.1"/>
</dbReference>
<dbReference type="InterPro" id="IPR052712">
    <property type="entry name" value="Acid_resist_chaperone_HdeD"/>
</dbReference>
<feature type="transmembrane region" description="Helical" evidence="1">
    <location>
        <begin position="77"/>
        <end position="96"/>
    </location>
</feature>
<dbReference type="PANTHER" id="PTHR34989">
    <property type="entry name" value="PROTEIN HDED"/>
    <property type="match status" value="1"/>
</dbReference>
<evidence type="ECO:0000256" key="1">
    <source>
        <dbReference type="SAM" id="Phobius"/>
    </source>
</evidence>
<organism evidence="2 3">
    <name type="scientific">Ferrovibrio xuzhouensis</name>
    <dbReference type="NCBI Taxonomy" id="1576914"/>
    <lineage>
        <taxon>Bacteria</taxon>
        <taxon>Pseudomonadati</taxon>
        <taxon>Pseudomonadota</taxon>
        <taxon>Alphaproteobacteria</taxon>
        <taxon>Rhodospirillales</taxon>
        <taxon>Rhodospirillaceae</taxon>
        <taxon>Ferrovibrio</taxon>
    </lineage>
</organism>
<keyword evidence="1" id="KW-1133">Transmembrane helix</keyword>
<keyword evidence="1" id="KW-0812">Transmembrane</keyword>
<reference evidence="3" key="1">
    <citation type="journal article" date="2019" name="Int. J. Syst. Evol. Microbiol.">
        <title>The Global Catalogue of Microorganisms (GCM) 10K type strain sequencing project: providing services to taxonomists for standard genome sequencing and annotation.</title>
        <authorList>
            <consortium name="The Broad Institute Genomics Platform"/>
            <consortium name="The Broad Institute Genome Sequencing Center for Infectious Disease"/>
            <person name="Wu L."/>
            <person name="Ma J."/>
        </authorList>
    </citation>
    <scope>NUCLEOTIDE SEQUENCE [LARGE SCALE GENOMIC DNA]</scope>
    <source>
        <strain evidence="3">KCTC 42182</strain>
    </source>
</reference>
<dbReference type="Proteomes" id="UP001595711">
    <property type="component" value="Unassembled WGS sequence"/>
</dbReference>
<gene>
    <name evidence="2" type="ORF">ACFOOQ_11295</name>
</gene>